<dbReference type="SMART" id="SM00271">
    <property type="entry name" value="DnaJ"/>
    <property type="match status" value="1"/>
</dbReference>
<dbReference type="GO" id="GO:0005524">
    <property type="term" value="F:ATP binding"/>
    <property type="evidence" value="ECO:0007669"/>
    <property type="project" value="InterPro"/>
</dbReference>
<evidence type="ECO:0000256" key="5">
    <source>
        <dbReference type="ARBA" id="ARBA00023186"/>
    </source>
</evidence>
<dbReference type="PROSITE" id="PS00636">
    <property type="entry name" value="DNAJ_1"/>
    <property type="match status" value="1"/>
</dbReference>
<dbReference type="SUPFAM" id="SSF57938">
    <property type="entry name" value="DnaJ/Hsp40 cysteine-rich domain"/>
    <property type="match status" value="1"/>
</dbReference>
<dbReference type="GO" id="GO:0031072">
    <property type="term" value="F:heat shock protein binding"/>
    <property type="evidence" value="ECO:0007669"/>
    <property type="project" value="InterPro"/>
</dbReference>
<dbReference type="EMBL" id="AYRZ02000003">
    <property type="protein sequence ID" value="PHT88592.1"/>
    <property type="molecule type" value="Genomic_DNA"/>
</dbReference>
<dbReference type="CDD" id="cd10747">
    <property type="entry name" value="DnaJ_C"/>
    <property type="match status" value="1"/>
</dbReference>
<feature type="domain" description="CR-type" evidence="9">
    <location>
        <begin position="210"/>
        <end position="292"/>
    </location>
</feature>
<dbReference type="OrthoDB" id="10256793at2759"/>
<dbReference type="PANTHER" id="PTHR43096">
    <property type="entry name" value="DNAJ HOMOLOG 1, MITOCHONDRIAL-RELATED"/>
    <property type="match status" value="1"/>
</dbReference>
<dbReference type="GO" id="GO:0009408">
    <property type="term" value="P:response to heat"/>
    <property type="evidence" value="ECO:0007669"/>
    <property type="project" value="InterPro"/>
</dbReference>
<dbReference type="PRINTS" id="PR00625">
    <property type="entry name" value="JDOMAIN"/>
</dbReference>
<keyword evidence="4 6" id="KW-0862">Zinc</keyword>
<dbReference type="GO" id="GO:0005737">
    <property type="term" value="C:cytoplasm"/>
    <property type="evidence" value="ECO:0000318"/>
    <property type="project" value="GO_Central"/>
</dbReference>
<keyword evidence="7" id="KW-1133">Transmembrane helix</keyword>
<gene>
    <name evidence="10" type="ORF">T459_10698</name>
</gene>
<dbReference type="HAMAP" id="MF_01152">
    <property type="entry name" value="DnaJ"/>
    <property type="match status" value="1"/>
</dbReference>
<keyword evidence="2" id="KW-0677">Repeat</keyword>
<evidence type="ECO:0008006" key="12">
    <source>
        <dbReference type="Google" id="ProtNLM"/>
    </source>
</evidence>
<organism evidence="10 11">
    <name type="scientific">Capsicum annuum</name>
    <name type="common">Capsicum pepper</name>
    <dbReference type="NCBI Taxonomy" id="4072"/>
    <lineage>
        <taxon>Eukaryota</taxon>
        <taxon>Viridiplantae</taxon>
        <taxon>Streptophyta</taxon>
        <taxon>Embryophyta</taxon>
        <taxon>Tracheophyta</taxon>
        <taxon>Spermatophyta</taxon>
        <taxon>Magnoliopsida</taxon>
        <taxon>eudicotyledons</taxon>
        <taxon>Gunneridae</taxon>
        <taxon>Pentapetalae</taxon>
        <taxon>asterids</taxon>
        <taxon>lamiids</taxon>
        <taxon>Solanales</taxon>
        <taxon>Solanaceae</taxon>
        <taxon>Solanoideae</taxon>
        <taxon>Capsiceae</taxon>
        <taxon>Capsicum</taxon>
    </lineage>
</organism>
<dbReference type="SMR" id="A0A1U8FW66"/>
<keyword evidence="11" id="KW-1185">Reference proteome</keyword>
<evidence type="ECO:0000259" key="9">
    <source>
        <dbReference type="PROSITE" id="PS51188"/>
    </source>
</evidence>
<feature type="domain" description="J" evidence="8">
    <location>
        <begin position="74"/>
        <end position="138"/>
    </location>
</feature>
<keyword evidence="5" id="KW-0143">Chaperone</keyword>
<evidence type="ECO:0000259" key="8">
    <source>
        <dbReference type="PROSITE" id="PS50076"/>
    </source>
</evidence>
<dbReference type="PROSITE" id="PS50076">
    <property type="entry name" value="DNAJ_2"/>
    <property type="match status" value="1"/>
</dbReference>
<keyword evidence="3 6" id="KW-0863">Zinc-finger</keyword>
<dbReference type="GO" id="GO:0051082">
    <property type="term" value="F:unfolded protein binding"/>
    <property type="evidence" value="ECO:0000318"/>
    <property type="project" value="GO_Central"/>
</dbReference>
<dbReference type="InterPro" id="IPR001623">
    <property type="entry name" value="DnaJ_domain"/>
</dbReference>
<dbReference type="GO" id="GO:0042026">
    <property type="term" value="P:protein refolding"/>
    <property type="evidence" value="ECO:0000318"/>
    <property type="project" value="GO_Central"/>
</dbReference>
<dbReference type="InterPro" id="IPR008971">
    <property type="entry name" value="HSP40/DnaJ_pept-bd"/>
</dbReference>
<dbReference type="STRING" id="4072.A0A1U8FW66"/>
<dbReference type="InterPro" id="IPR001305">
    <property type="entry name" value="HSP_DnaJ_Cys-rich_dom"/>
</dbReference>
<dbReference type="Pfam" id="PF00684">
    <property type="entry name" value="DnaJ_CXXCXGXG"/>
    <property type="match status" value="1"/>
</dbReference>
<dbReference type="InterPro" id="IPR002939">
    <property type="entry name" value="DnaJ_C"/>
</dbReference>
<feature type="zinc finger region" description="CR-type" evidence="6">
    <location>
        <begin position="210"/>
        <end position="292"/>
    </location>
</feature>
<dbReference type="Gramene" id="PHT88592">
    <property type="protein sequence ID" value="PHT88592"/>
    <property type="gene ID" value="T459_10698"/>
</dbReference>
<comment type="caution">
    <text evidence="10">The sequence shown here is derived from an EMBL/GenBank/DDBJ whole genome shotgun (WGS) entry which is preliminary data.</text>
</comment>
<dbReference type="Proteomes" id="UP000222542">
    <property type="component" value="Unassembled WGS sequence"/>
</dbReference>
<dbReference type="PANTHER" id="PTHR43096:SF26">
    <property type="entry name" value="CR-TYPE DOMAIN-CONTAINING PROTEIN"/>
    <property type="match status" value="1"/>
</dbReference>
<dbReference type="Gene3D" id="2.60.260.20">
    <property type="entry name" value="Urease metallochaperone UreE, N-terminal domain"/>
    <property type="match status" value="2"/>
</dbReference>
<sequence length="516" mass="56846">MPAIYNPNWFCTAPNINPNSSFSTFGFPKTLTFSNSLSSSLEFSSTESNPFSVNRRRRRRFVTVEAAAKSSSSDLYSVLNVSRNATLQEIKASYRKLARKYHPDMNKGPGAEEKFKEISAAYEVLSDDEKRSSYDRFGEAGLRGEYDVPGGSPQGVDPFEVFSEYFGESNAFFGGIGGSRGFNFDFKNMGRQNLDIRYDLDLSFEESIFGGQRDIEVPSLDECDRCDGTGAKSSSCVKVCSECGGRGGVVKTQKTPFGIMTQVSACLKCEGKGRIVTDNCQKCGGHGQIQSKRSIKVVVPPGVHDGATMQVRGEGNIDKKSSMSGDLYLVIHVEEKRDIWRDGLNLYSKLDVDFTEAILGTVKKVTTVDGIKDLQIPPGCQPGEKIKMSKMGVPDMNRSSVRGDHIFLINVQIPKNLSDAERTLVEKLASLRVTSKHHSVSSDGERRGVARLWKPVKDFLRIGRSSRRFASVSTETTAVWSLSRPLPSFPLMTSLSAVLFGTCILAFIVKCCSRND</sequence>
<dbReference type="CDD" id="cd06257">
    <property type="entry name" value="DnaJ"/>
    <property type="match status" value="1"/>
</dbReference>
<keyword evidence="1 6" id="KW-0479">Metal-binding</keyword>
<dbReference type="Gene3D" id="1.10.287.110">
    <property type="entry name" value="DnaJ domain"/>
    <property type="match status" value="1"/>
</dbReference>
<protein>
    <recommendedName>
        <fullName evidence="12">Chaperone protein DnaJ</fullName>
    </recommendedName>
</protein>
<dbReference type="InterPro" id="IPR012724">
    <property type="entry name" value="DnaJ"/>
</dbReference>
<evidence type="ECO:0000256" key="1">
    <source>
        <dbReference type="ARBA" id="ARBA00022723"/>
    </source>
</evidence>
<evidence type="ECO:0000256" key="4">
    <source>
        <dbReference type="ARBA" id="ARBA00022833"/>
    </source>
</evidence>
<dbReference type="FunFam" id="2.10.230.10:FF:000002">
    <property type="entry name" value="Molecular chaperone DnaJ"/>
    <property type="match status" value="1"/>
</dbReference>
<dbReference type="SUPFAM" id="SSF46565">
    <property type="entry name" value="Chaperone J-domain"/>
    <property type="match status" value="1"/>
</dbReference>
<evidence type="ECO:0000256" key="3">
    <source>
        <dbReference type="ARBA" id="ARBA00022771"/>
    </source>
</evidence>
<evidence type="ECO:0000313" key="11">
    <source>
        <dbReference type="Proteomes" id="UP000222542"/>
    </source>
</evidence>
<dbReference type="Pfam" id="PF00226">
    <property type="entry name" value="DnaJ"/>
    <property type="match status" value="1"/>
</dbReference>
<evidence type="ECO:0000256" key="7">
    <source>
        <dbReference type="SAM" id="Phobius"/>
    </source>
</evidence>
<evidence type="ECO:0000256" key="6">
    <source>
        <dbReference type="PROSITE-ProRule" id="PRU00546"/>
    </source>
</evidence>
<evidence type="ECO:0000256" key="2">
    <source>
        <dbReference type="ARBA" id="ARBA00022737"/>
    </source>
</evidence>
<dbReference type="AlphaFoldDB" id="A0A1U8FW66"/>
<dbReference type="Gene3D" id="2.10.230.10">
    <property type="entry name" value="Heat shock protein DnaJ, cysteine-rich domain"/>
    <property type="match status" value="1"/>
</dbReference>
<dbReference type="SUPFAM" id="SSF49493">
    <property type="entry name" value="HSP40/DnaJ peptide-binding domain"/>
    <property type="match status" value="2"/>
</dbReference>
<dbReference type="KEGG" id="cann:107862134"/>
<name>A0A1U8FW66_CAPAN</name>
<evidence type="ECO:0000313" key="10">
    <source>
        <dbReference type="EMBL" id="PHT88592.1"/>
    </source>
</evidence>
<dbReference type="InterPro" id="IPR036410">
    <property type="entry name" value="HSP_DnaJ_Cys-rich_dom_sf"/>
</dbReference>
<accession>A0A1U8FW66</accession>
<feature type="transmembrane region" description="Helical" evidence="7">
    <location>
        <begin position="489"/>
        <end position="509"/>
    </location>
</feature>
<keyword evidence="7" id="KW-0472">Membrane</keyword>
<dbReference type="OMA" id="LWGSIKN"/>
<dbReference type="GO" id="GO:0008270">
    <property type="term" value="F:zinc ion binding"/>
    <property type="evidence" value="ECO:0007669"/>
    <property type="project" value="UniProtKB-KW"/>
</dbReference>
<reference evidence="10 11" key="1">
    <citation type="journal article" date="2014" name="Nat. Genet.">
        <title>Genome sequence of the hot pepper provides insights into the evolution of pungency in Capsicum species.</title>
        <authorList>
            <person name="Kim S."/>
            <person name="Park M."/>
            <person name="Yeom S.I."/>
            <person name="Kim Y.M."/>
            <person name="Lee J.M."/>
            <person name="Lee H.A."/>
            <person name="Seo E."/>
            <person name="Choi J."/>
            <person name="Cheong K."/>
            <person name="Kim K.T."/>
            <person name="Jung K."/>
            <person name="Lee G.W."/>
            <person name="Oh S.K."/>
            <person name="Bae C."/>
            <person name="Kim S.B."/>
            <person name="Lee H.Y."/>
            <person name="Kim S.Y."/>
            <person name="Kim M.S."/>
            <person name="Kang B.C."/>
            <person name="Jo Y.D."/>
            <person name="Yang H.B."/>
            <person name="Jeong H.J."/>
            <person name="Kang W.H."/>
            <person name="Kwon J.K."/>
            <person name="Shin C."/>
            <person name="Lim J.Y."/>
            <person name="Park J.H."/>
            <person name="Huh J.H."/>
            <person name="Kim J.S."/>
            <person name="Kim B.D."/>
            <person name="Cohen O."/>
            <person name="Paran I."/>
            <person name="Suh M.C."/>
            <person name="Lee S.B."/>
            <person name="Kim Y.K."/>
            <person name="Shin Y."/>
            <person name="Noh S.J."/>
            <person name="Park J."/>
            <person name="Seo Y.S."/>
            <person name="Kwon S.Y."/>
            <person name="Kim H.A."/>
            <person name="Park J.M."/>
            <person name="Kim H.J."/>
            <person name="Choi S.B."/>
            <person name="Bosland P.W."/>
            <person name="Reeves G."/>
            <person name="Jo S.H."/>
            <person name="Lee B.W."/>
            <person name="Cho H.T."/>
            <person name="Choi H.S."/>
            <person name="Lee M.S."/>
            <person name="Yu Y."/>
            <person name="Do Choi Y."/>
            <person name="Park B.S."/>
            <person name="van Deynze A."/>
            <person name="Ashrafi H."/>
            <person name="Hill T."/>
            <person name="Kim W.T."/>
            <person name="Pai H.S."/>
            <person name="Ahn H.K."/>
            <person name="Yeam I."/>
            <person name="Giovannoni J.J."/>
            <person name="Rose J.K."/>
            <person name="Sorensen I."/>
            <person name="Lee S.J."/>
            <person name="Kim R.W."/>
            <person name="Choi I.Y."/>
            <person name="Choi B.S."/>
            <person name="Lim J.S."/>
            <person name="Lee Y.H."/>
            <person name="Choi D."/>
        </authorList>
    </citation>
    <scope>NUCLEOTIDE SEQUENCE [LARGE SCALE GENOMIC DNA]</scope>
    <source>
        <strain evidence="11">cv. CM334</strain>
    </source>
</reference>
<dbReference type="InterPro" id="IPR018253">
    <property type="entry name" value="DnaJ_domain_CS"/>
</dbReference>
<reference evidence="10 11" key="2">
    <citation type="journal article" date="2017" name="Genome Biol.">
        <title>New reference genome sequences of hot pepper reveal the massive evolution of plant disease-resistance genes by retroduplication.</title>
        <authorList>
            <person name="Kim S."/>
            <person name="Park J."/>
            <person name="Yeom S.I."/>
            <person name="Kim Y.M."/>
            <person name="Seo E."/>
            <person name="Kim K.T."/>
            <person name="Kim M.S."/>
            <person name="Lee J.M."/>
            <person name="Cheong K."/>
            <person name="Shin H.S."/>
            <person name="Kim S.B."/>
            <person name="Han K."/>
            <person name="Lee J."/>
            <person name="Park M."/>
            <person name="Lee H.A."/>
            <person name="Lee H.Y."/>
            <person name="Lee Y."/>
            <person name="Oh S."/>
            <person name="Lee J.H."/>
            <person name="Choi E."/>
            <person name="Choi E."/>
            <person name="Lee S.E."/>
            <person name="Jeon J."/>
            <person name="Kim H."/>
            <person name="Choi G."/>
            <person name="Song H."/>
            <person name="Lee J."/>
            <person name="Lee S.C."/>
            <person name="Kwon J.K."/>
            <person name="Lee H.Y."/>
            <person name="Koo N."/>
            <person name="Hong Y."/>
            <person name="Kim R.W."/>
            <person name="Kang W.H."/>
            <person name="Huh J.H."/>
            <person name="Kang B.C."/>
            <person name="Yang T.J."/>
            <person name="Lee Y.H."/>
            <person name="Bennetzen J.L."/>
            <person name="Choi D."/>
        </authorList>
    </citation>
    <scope>NUCLEOTIDE SEQUENCE [LARGE SCALE GENOMIC DNA]</scope>
    <source>
        <strain evidence="11">cv. CM334</strain>
    </source>
</reference>
<dbReference type="FunFam" id="2.60.260.20:FF:000005">
    <property type="entry name" value="Chaperone protein dnaJ 1, mitochondrial"/>
    <property type="match status" value="1"/>
</dbReference>
<keyword evidence="7" id="KW-0812">Transmembrane</keyword>
<dbReference type="Pfam" id="PF01556">
    <property type="entry name" value="DnaJ_C"/>
    <property type="match status" value="1"/>
</dbReference>
<dbReference type="InterPro" id="IPR036869">
    <property type="entry name" value="J_dom_sf"/>
</dbReference>
<dbReference type="PROSITE" id="PS51188">
    <property type="entry name" value="ZF_CR"/>
    <property type="match status" value="1"/>
</dbReference>
<proteinExistence type="inferred from homology"/>